<accession>A0A0D5XVT2</accession>
<evidence type="ECO:0000313" key="2">
    <source>
        <dbReference type="Proteomes" id="UP000032748"/>
    </source>
</evidence>
<dbReference type="Proteomes" id="UP000032748">
    <property type="component" value="Chromosome"/>
</dbReference>
<reference evidence="1 2" key="1">
    <citation type="journal article" date="2015" name="Mol. Plant Microbe Interact.">
        <title>Comparative Genomic Analysis of Pseudomonas chlororaphis PCL1606 Reveals New Insight into Antifungal Compounds Involved in Biocontrol.</title>
        <authorList>
            <person name="Calderon C.E."/>
            <person name="Ramos C."/>
            <person name="de Vicente A."/>
            <person name="Cazorla F.M."/>
        </authorList>
    </citation>
    <scope>NUCLEOTIDE SEQUENCE [LARGE SCALE GENOMIC DNA]</scope>
    <source>
        <strain evidence="1 2">PCL1606</strain>
    </source>
</reference>
<dbReference type="KEGG" id="pcz:PCL1606_14900"/>
<name>A0A0D5XVT2_9PSED</name>
<proteinExistence type="predicted"/>
<sequence length="64" mass="7319">MLLWFLEEYCRPTCFIIWAALSFCVGANLYHADNIGDTCVSVLSASLRPCRKMLDQCRKSAVRM</sequence>
<dbReference type="AlphaFoldDB" id="A0A0D5XVT2"/>
<gene>
    <name evidence="1" type="ORF">PCL1606_14900</name>
</gene>
<protein>
    <submittedName>
        <fullName evidence="1">Uncharacterized protein</fullName>
    </submittedName>
</protein>
<dbReference type="PATRIC" id="fig|587753.10.peg.1483"/>
<evidence type="ECO:0000313" key="1">
    <source>
        <dbReference type="EMBL" id="AKA22945.1"/>
    </source>
</evidence>
<organism evidence="1 2">
    <name type="scientific">Pseudomonas chlororaphis</name>
    <dbReference type="NCBI Taxonomy" id="587753"/>
    <lineage>
        <taxon>Bacteria</taxon>
        <taxon>Pseudomonadati</taxon>
        <taxon>Pseudomonadota</taxon>
        <taxon>Gammaproteobacteria</taxon>
        <taxon>Pseudomonadales</taxon>
        <taxon>Pseudomonadaceae</taxon>
        <taxon>Pseudomonas</taxon>
    </lineage>
</organism>
<dbReference type="EMBL" id="CP011110">
    <property type="protein sequence ID" value="AKA22945.1"/>
    <property type="molecule type" value="Genomic_DNA"/>
</dbReference>